<dbReference type="InterPro" id="IPR000601">
    <property type="entry name" value="PKD_dom"/>
</dbReference>
<evidence type="ECO:0000313" key="3">
    <source>
        <dbReference type="EMBL" id="GEN72138.1"/>
    </source>
</evidence>
<evidence type="ECO:0000259" key="2">
    <source>
        <dbReference type="PROSITE" id="PS50093"/>
    </source>
</evidence>
<dbReference type="OrthoDB" id="622252at2"/>
<keyword evidence="1" id="KW-0732">Signal</keyword>
<feature type="domain" description="PKD" evidence="2">
    <location>
        <begin position="63"/>
        <end position="119"/>
    </location>
</feature>
<evidence type="ECO:0000313" key="4">
    <source>
        <dbReference type="Proteomes" id="UP000321150"/>
    </source>
</evidence>
<evidence type="ECO:0000256" key="1">
    <source>
        <dbReference type="SAM" id="SignalP"/>
    </source>
</evidence>
<name>A0A511YAA7_9FLAO</name>
<dbReference type="SMART" id="SM00089">
    <property type="entry name" value="PKD"/>
    <property type="match status" value="3"/>
</dbReference>
<feature type="signal peptide" evidence="1">
    <location>
        <begin position="1"/>
        <end position="26"/>
    </location>
</feature>
<proteinExistence type="predicted"/>
<sequence length="452" mass="49046">MKFHKNLKTLYFFLIGVLAFTFNACAVEESIPVKADFSIKVINDDYSVPVKVEITNKSTGAETYQWSFEGASVTSSTEKSPLPITYASPGVYKIKLKASNKDGNVDEKEIEVKVDAAMNVDFEWQMQGSDISPVTLHMIDKSLGATQYLWEFEGGSPATSNAQNPDVVFTTPGDHMIKLTISNGLETYSTQKTVTIQPAMTIDFNWTVDPIDNDYQAPVLLHLNNISTNAFTYEWTIVGANPATSTAVSPDINLPAAGTYTIILKAINDKETKILQKQVTVLPDANLLSFSNIQLGISSASSTVGSFFSSELGTVLKQNEVNATNGSKIDFAFFGLNSSFMYNQFVSPDEVQNTGFMAIPNATHSKIINSQELVGTQLSSSGFDALNAGSDFNTITVTETNAGKSPFSNSVVPRVILFQTADGRKGAVKVKSFVANGLSSYILVDIKVQKQP</sequence>
<dbReference type="SUPFAM" id="SSF49299">
    <property type="entry name" value="PKD domain"/>
    <property type="match status" value="3"/>
</dbReference>
<gene>
    <name evidence="3" type="ORF">CLA01_22100</name>
</gene>
<dbReference type="CDD" id="cd00146">
    <property type="entry name" value="PKD"/>
    <property type="match status" value="2"/>
</dbReference>
<organism evidence="3 4">
    <name type="scientific">Chryseobacterium lathyri</name>
    <dbReference type="NCBI Taxonomy" id="395933"/>
    <lineage>
        <taxon>Bacteria</taxon>
        <taxon>Pseudomonadati</taxon>
        <taxon>Bacteroidota</taxon>
        <taxon>Flavobacteriia</taxon>
        <taxon>Flavobacteriales</taxon>
        <taxon>Weeksellaceae</taxon>
        <taxon>Chryseobacterium group</taxon>
        <taxon>Chryseobacterium</taxon>
    </lineage>
</organism>
<dbReference type="InterPro" id="IPR013783">
    <property type="entry name" value="Ig-like_fold"/>
</dbReference>
<dbReference type="InterPro" id="IPR035986">
    <property type="entry name" value="PKD_dom_sf"/>
</dbReference>
<protein>
    <recommendedName>
        <fullName evidence="2">PKD domain-containing protein</fullName>
    </recommendedName>
</protein>
<dbReference type="PROSITE" id="PS50093">
    <property type="entry name" value="PKD"/>
    <property type="match status" value="2"/>
</dbReference>
<accession>A0A511YAA7</accession>
<dbReference type="EMBL" id="BJYI01000007">
    <property type="protein sequence ID" value="GEN72138.1"/>
    <property type="molecule type" value="Genomic_DNA"/>
</dbReference>
<dbReference type="Proteomes" id="UP000321150">
    <property type="component" value="Unassembled WGS sequence"/>
</dbReference>
<dbReference type="InterPro" id="IPR022409">
    <property type="entry name" value="PKD/Chitinase_dom"/>
</dbReference>
<dbReference type="Pfam" id="PF00801">
    <property type="entry name" value="PKD"/>
    <property type="match status" value="2"/>
</dbReference>
<dbReference type="Gene3D" id="2.60.40.10">
    <property type="entry name" value="Immunoglobulins"/>
    <property type="match status" value="3"/>
</dbReference>
<reference evidence="3 4" key="1">
    <citation type="submission" date="2019-07" db="EMBL/GenBank/DDBJ databases">
        <title>Whole genome shotgun sequence of Chryseobacterium lathyri NBRC 105250.</title>
        <authorList>
            <person name="Hosoyama A."/>
            <person name="Uohara A."/>
            <person name="Ohji S."/>
            <person name="Ichikawa N."/>
        </authorList>
    </citation>
    <scope>NUCLEOTIDE SEQUENCE [LARGE SCALE GENOMIC DNA]</scope>
    <source>
        <strain evidence="3 4">NBRC 105250</strain>
    </source>
</reference>
<feature type="chain" id="PRO_5021815194" description="PKD domain-containing protein" evidence="1">
    <location>
        <begin position="27"/>
        <end position="452"/>
    </location>
</feature>
<dbReference type="AlphaFoldDB" id="A0A511YAA7"/>
<dbReference type="RefSeq" id="WP_111960848.1">
    <property type="nucleotide sequence ID" value="NZ_BJYI01000007.1"/>
</dbReference>
<feature type="domain" description="PKD" evidence="2">
    <location>
        <begin position="148"/>
        <end position="197"/>
    </location>
</feature>
<comment type="caution">
    <text evidence="3">The sequence shown here is derived from an EMBL/GenBank/DDBJ whole genome shotgun (WGS) entry which is preliminary data.</text>
</comment>